<comment type="caution">
    <text evidence="4">The sequence shown here is derived from an EMBL/GenBank/DDBJ whole genome shotgun (WGS) entry which is preliminary data.</text>
</comment>
<gene>
    <name evidence="4" type="ORF">VC34_07805</name>
</gene>
<organism evidence="4 5">
    <name type="scientific">Pseudomonas fluorescens</name>
    <dbReference type="NCBI Taxonomy" id="294"/>
    <lineage>
        <taxon>Bacteria</taxon>
        <taxon>Pseudomonadati</taxon>
        <taxon>Pseudomonadota</taxon>
        <taxon>Gammaproteobacteria</taxon>
        <taxon>Pseudomonadales</taxon>
        <taxon>Pseudomonadaceae</taxon>
        <taxon>Pseudomonas</taxon>
    </lineage>
</organism>
<evidence type="ECO:0000256" key="1">
    <source>
        <dbReference type="ARBA" id="ARBA00022737"/>
    </source>
</evidence>
<evidence type="ECO:0000256" key="2">
    <source>
        <dbReference type="ARBA" id="ARBA00022803"/>
    </source>
</evidence>
<name>A0A0F4TTA4_PSEFL</name>
<proteinExistence type="predicted"/>
<keyword evidence="1" id="KW-0677">Repeat</keyword>
<dbReference type="InterPro" id="IPR019734">
    <property type="entry name" value="TPR_rpt"/>
</dbReference>
<dbReference type="Pfam" id="PF13374">
    <property type="entry name" value="TPR_10"/>
    <property type="match status" value="3"/>
</dbReference>
<evidence type="ECO:0000313" key="5">
    <source>
        <dbReference type="Proteomes" id="UP000033500"/>
    </source>
</evidence>
<dbReference type="SUPFAM" id="SSF48452">
    <property type="entry name" value="TPR-like"/>
    <property type="match status" value="2"/>
</dbReference>
<dbReference type="SMART" id="SM00028">
    <property type="entry name" value="TPR"/>
    <property type="match status" value="9"/>
</dbReference>
<reference evidence="4 5" key="1">
    <citation type="submission" date="2015-03" db="EMBL/GenBank/DDBJ databases">
        <title>Comparative genomics of Pseudomonas insights into diversity of traits involved in vanlence and defense.</title>
        <authorList>
            <person name="Qin Y."/>
        </authorList>
    </citation>
    <scope>NUCLEOTIDE SEQUENCE [LARGE SCALE GENOMIC DNA]</scope>
    <source>
        <strain evidence="4 5">C3</strain>
    </source>
</reference>
<sequence length="1340" mass="150130">MKFVGRENELRILRKAWNNALAGDQQVVVLVAESRFGKTRIVQEFYHWLNQKCDPANYWPDNLPRDNDSLHINPLFSEQYLGEAEPPWLWWGIRWCRPGLRNTGQVDQCAVISGMDYLVPHIESAIRLERRRSTEKAIVKSVGKSAVDIVDNVVTGGLVSAAVNIWEHASEWLDLRKHSRMDERNVVLKRAEKTGGELGQLSTLLLSMVGSSAITPDGLPLVLILDDVHWADAESLQFIQRLLRELKNRGNSASCTPVKVLVIATSWEREWVEANARPLSNLCDAHPSSFSEVIRAIQRELPTRARKRFHTTEYFLKRLDEDLRYAVEQSLPGLTPAQIALVAERAGGCPGLLVELIIKLTHRSRHLFENSNVMKKLTDRGEIALKAMSVDYHELVEERLQDLNDQELTVLRLASHQGSTYSQNFVEELAGRLDQAGSETSLNLQTIDTVFLRANNPLALVQPIAERVDEFRLPIYRDVLHRQLEESDWLWRCIEEHLFEQIVQWIAPLKLAALSLPARRMFLSFAAREAFARFNQCAIEENRLTLLIIWSEQLRDLLVDGRIEPLARLVASWLSLWKGGSGTELLTGLGSERLVFVLHALRDTDRMEDCKAVCLAGLDLFPLPSTSELTSSMREVLLQFAIEAARETDSPEEGLLHAETALAEIIDAIERYGETADRLRTIAAVKTLLAGLHIEMSELELGVNLLGESVATCERIVDDFGESAQRLADVSKLKANLALTLQQKDDNATAIKLLDEALEIAERVIATFGEHVDWLMNIAEIKERLANVKVDVDQPRQAAVLLQQSMEIRERVVRDYGVNWYRLRAVSVTKGMIGGALMREGKAELAYARFCESIVTSEQALREYGPSIMRMDDVAIAKFRAADALRMLDKSDQALALYRESLAIAQAIAAQSQSNARSLGSLYLCHFRIGLVLFDRGALTEACEAFEQALAICERVTREHSQSYSSLRDVSLCKGKLVDVLLARNEVGAALEILQEVVEMDDRALQVFGASHMRLIDVAANSITLGDLYLRQDRLAEAETVYRRALEINERIAGECSLGALHPRRLAICRNRIGNVLLLMDQQDLALKYFSEALEDTQHIIDELGVTAERLRDLAVSECRLGELYVLQEKPDSALGLFVEALEHFEQVRSISGSWPQTLDDVLLMKGRVGDMHLALGDFSSADHIFTEGLEMAGQFIQAYGEVPAFPGRMAMSLRRVAHSQLRQGRGSDAIILLEQALALVEGHSDSDPAGDIAPDMDSALIKDLMAESFLQSGDIERAEQQAVASMDAYDLSAVSGYVPPERTHELLLSRTRLGQLFSDQGRTEMSMRILRSGTRPTLE</sequence>
<feature type="repeat" description="TPR" evidence="3">
    <location>
        <begin position="1019"/>
        <end position="1052"/>
    </location>
</feature>
<dbReference type="Proteomes" id="UP000033500">
    <property type="component" value="Unassembled WGS sequence"/>
</dbReference>
<accession>A0A0F4TTA4</accession>
<dbReference type="InterPro" id="IPR011990">
    <property type="entry name" value="TPR-like_helical_dom_sf"/>
</dbReference>
<dbReference type="PATRIC" id="fig|294.131.peg.5611"/>
<keyword evidence="2 3" id="KW-0802">TPR repeat</keyword>
<dbReference type="RefSeq" id="WP_046045995.1">
    <property type="nucleotide sequence ID" value="NZ_LACD01000005.1"/>
</dbReference>
<dbReference type="Gene3D" id="3.40.50.300">
    <property type="entry name" value="P-loop containing nucleotide triphosphate hydrolases"/>
    <property type="match status" value="1"/>
</dbReference>
<dbReference type="EMBL" id="LACD01000005">
    <property type="protein sequence ID" value="KJZ46607.1"/>
    <property type="molecule type" value="Genomic_DNA"/>
</dbReference>
<evidence type="ECO:0000256" key="3">
    <source>
        <dbReference type="PROSITE-ProRule" id="PRU00339"/>
    </source>
</evidence>
<dbReference type="PROSITE" id="PS50005">
    <property type="entry name" value="TPR"/>
    <property type="match status" value="1"/>
</dbReference>
<dbReference type="PANTHER" id="PTHR45641:SF19">
    <property type="entry name" value="NEPHROCYSTIN-3"/>
    <property type="match status" value="1"/>
</dbReference>
<protein>
    <recommendedName>
        <fullName evidence="6">Tetratricopeptide repeat protein</fullName>
    </recommendedName>
</protein>
<evidence type="ECO:0008006" key="6">
    <source>
        <dbReference type="Google" id="ProtNLM"/>
    </source>
</evidence>
<dbReference type="Gene3D" id="1.25.40.10">
    <property type="entry name" value="Tetratricopeptide repeat domain"/>
    <property type="match status" value="3"/>
</dbReference>
<evidence type="ECO:0000313" key="4">
    <source>
        <dbReference type="EMBL" id="KJZ46607.1"/>
    </source>
</evidence>
<dbReference type="InterPro" id="IPR027417">
    <property type="entry name" value="P-loop_NTPase"/>
</dbReference>
<dbReference type="PANTHER" id="PTHR45641">
    <property type="entry name" value="TETRATRICOPEPTIDE REPEAT PROTEIN (AFU_ORTHOLOGUE AFUA_6G03870)"/>
    <property type="match status" value="1"/>
</dbReference>
<dbReference type="SUPFAM" id="SSF52540">
    <property type="entry name" value="P-loop containing nucleoside triphosphate hydrolases"/>
    <property type="match status" value="1"/>
</dbReference>